<keyword evidence="2 3" id="KW-0040">ANK repeat</keyword>
<feature type="repeat" description="ANK" evidence="3">
    <location>
        <begin position="298"/>
        <end position="330"/>
    </location>
</feature>
<feature type="transmembrane region" description="Helical" evidence="5">
    <location>
        <begin position="87"/>
        <end position="107"/>
    </location>
</feature>
<feature type="region of interest" description="Disordered" evidence="4">
    <location>
        <begin position="834"/>
        <end position="876"/>
    </location>
</feature>
<dbReference type="SUPFAM" id="SSF48403">
    <property type="entry name" value="Ankyrin repeat"/>
    <property type="match status" value="2"/>
</dbReference>
<feature type="repeat" description="ANK" evidence="3">
    <location>
        <begin position="331"/>
        <end position="364"/>
    </location>
</feature>
<feature type="domain" description="Heterokaryon incompatibility" evidence="6">
    <location>
        <begin position="1140"/>
        <end position="1274"/>
    </location>
</feature>
<dbReference type="Gene3D" id="1.25.40.20">
    <property type="entry name" value="Ankyrin repeat-containing domain"/>
    <property type="match status" value="4"/>
</dbReference>
<feature type="repeat" description="ANK" evidence="3">
    <location>
        <begin position="648"/>
        <end position="669"/>
    </location>
</feature>
<feature type="repeat" description="ANK" evidence="3">
    <location>
        <begin position="160"/>
        <end position="192"/>
    </location>
</feature>
<feature type="repeat" description="ANK" evidence="3">
    <location>
        <begin position="398"/>
        <end position="420"/>
    </location>
</feature>
<gene>
    <name evidence="7" type="ORF">AYO20_11799</name>
</gene>
<dbReference type="PROSITE" id="PS50297">
    <property type="entry name" value="ANK_REP_REGION"/>
    <property type="match status" value="9"/>
</dbReference>
<feature type="repeat" description="ANK" evidence="3">
    <location>
        <begin position="682"/>
        <end position="715"/>
    </location>
</feature>
<evidence type="ECO:0000256" key="5">
    <source>
        <dbReference type="SAM" id="Phobius"/>
    </source>
</evidence>
<dbReference type="PROSITE" id="PS50088">
    <property type="entry name" value="ANK_REPEAT"/>
    <property type="match status" value="11"/>
</dbReference>
<organism evidence="7 8">
    <name type="scientific">Fonsecaea nubica</name>
    <dbReference type="NCBI Taxonomy" id="856822"/>
    <lineage>
        <taxon>Eukaryota</taxon>
        <taxon>Fungi</taxon>
        <taxon>Dikarya</taxon>
        <taxon>Ascomycota</taxon>
        <taxon>Pezizomycotina</taxon>
        <taxon>Eurotiomycetes</taxon>
        <taxon>Chaetothyriomycetidae</taxon>
        <taxon>Chaetothyriales</taxon>
        <taxon>Herpotrichiellaceae</taxon>
        <taxon>Fonsecaea</taxon>
    </lineage>
</organism>
<protein>
    <recommendedName>
        <fullName evidence="6">Heterokaryon incompatibility domain-containing protein</fullName>
    </recommendedName>
</protein>
<evidence type="ECO:0000256" key="1">
    <source>
        <dbReference type="ARBA" id="ARBA00022737"/>
    </source>
</evidence>
<dbReference type="SMART" id="SM00248">
    <property type="entry name" value="ANK"/>
    <property type="match status" value="20"/>
</dbReference>
<evidence type="ECO:0000256" key="4">
    <source>
        <dbReference type="SAM" id="MobiDB-lite"/>
    </source>
</evidence>
<feature type="repeat" description="ANK" evidence="3">
    <location>
        <begin position="365"/>
        <end position="397"/>
    </location>
</feature>
<dbReference type="Pfam" id="PF13637">
    <property type="entry name" value="Ank_4"/>
    <property type="match status" value="1"/>
</dbReference>
<dbReference type="GeneID" id="34595145"/>
<evidence type="ECO:0000259" key="6">
    <source>
        <dbReference type="Pfam" id="PF06985"/>
    </source>
</evidence>
<evidence type="ECO:0000256" key="3">
    <source>
        <dbReference type="PROSITE-ProRule" id="PRU00023"/>
    </source>
</evidence>
<dbReference type="InterPro" id="IPR036770">
    <property type="entry name" value="Ankyrin_rpt-contain_sf"/>
</dbReference>
<dbReference type="Pfam" id="PF12796">
    <property type="entry name" value="Ank_2"/>
    <property type="match status" value="5"/>
</dbReference>
<keyword evidence="5" id="KW-0472">Membrane</keyword>
<dbReference type="InterPro" id="IPR010730">
    <property type="entry name" value="HET"/>
</dbReference>
<dbReference type="PRINTS" id="PR01415">
    <property type="entry name" value="ANKYRIN"/>
</dbReference>
<proteinExistence type="predicted"/>
<feature type="repeat" description="ANK" evidence="3">
    <location>
        <begin position="579"/>
        <end position="603"/>
    </location>
</feature>
<dbReference type="PANTHER" id="PTHR24198:SF165">
    <property type="entry name" value="ANKYRIN REPEAT-CONTAINING PROTEIN-RELATED"/>
    <property type="match status" value="1"/>
</dbReference>
<keyword evidence="8" id="KW-1185">Reference proteome</keyword>
<reference evidence="7 8" key="1">
    <citation type="submission" date="2016-03" db="EMBL/GenBank/DDBJ databases">
        <title>The draft genome sequence of Fonsecaea nubica causative agent of cutaneous subcutaneous infection in human host.</title>
        <authorList>
            <person name="Costa F."/>
            <person name="Sybren D.H."/>
            <person name="Raittz R.T."/>
            <person name="Weiss V.A."/>
            <person name="Leao A.C."/>
            <person name="Gomes R."/>
            <person name="De Souza E.M."/>
            <person name="Pedrosa F.O."/>
            <person name="Steffens M.B."/>
            <person name="Bombassaro A."/>
            <person name="Tadra-Sfeir M.Z."/>
            <person name="Moreno L.F."/>
            <person name="Najafzadeh M.J."/>
            <person name="Felipe M.S."/>
            <person name="Teixeira M."/>
            <person name="Sun J."/>
            <person name="Xi L."/>
            <person name="Castro M.A."/>
            <person name="Vicente V.A."/>
        </authorList>
    </citation>
    <scope>NUCLEOTIDE SEQUENCE [LARGE SCALE GENOMIC DNA]</scope>
    <source>
        <strain evidence="7 8">CBS 269.64</strain>
    </source>
</reference>
<dbReference type="PANTHER" id="PTHR24198">
    <property type="entry name" value="ANKYRIN REPEAT AND PROTEIN KINASE DOMAIN-CONTAINING PROTEIN"/>
    <property type="match status" value="1"/>
</dbReference>
<dbReference type="Pfam" id="PF06985">
    <property type="entry name" value="HET"/>
    <property type="match status" value="1"/>
</dbReference>
<evidence type="ECO:0000256" key="2">
    <source>
        <dbReference type="ARBA" id="ARBA00023043"/>
    </source>
</evidence>
<keyword evidence="5" id="KW-0812">Transmembrane</keyword>
<dbReference type="Pfam" id="PF00023">
    <property type="entry name" value="Ank"/>
    <property type="match status" value="2"/>
</dbReference>
<dbReference type="EMBL" id="LVCJ01000226">
    <property type="protein sequence ID" value="OAL17742.1"/>
    <property type="molecule type" value="Genomic_DNA"/>
</dbReference>
<dbReference type="OrthoDB" id="341259at2759"/>
<dbReference type="RefSeq" id="XP_022494033.1">
    <property type="nucleotide sequence ID" value="XM_022649992.1"/>
</dbReference>
<accession>A0A178BLF5</accession>
<keyword evidence="5" id="KW-1133">Transmembrane helix</keyword>
<keyword evidence="1" id="KW-0677">Repeat</keyword>
<dbReference type="InterPro" id="IPR002110">
    <property type="entry name" value="Ankyrin_rpt"/>
</dbReference>
<evidence type="ECO:0000313" key="7">
    <source>
        <dbReference type="EMBL" id="OAL17742.1"/>
    </source>
</evidence>
<dbReference type="Proteomes" id="UP000185904">
    <property type="component" value="Unassembled WGS sequence"/>
</dbReference>
<feature type="repeat" description="ANK" evidence="3">
    <location>
        <begin position="193"/>
        <end position="225"/>
    </location>
</feature>
<evidence type="ECO:0000313" key="8">
    <source>
        <dbReference type="Proteomes" id="UP000185904"/>
    </source>
</evidence>
<sequence>MAYLSLRYFRSGWCSCDDDVRRRLQTYPLYCYAALRWGYHARVAFSKFPDMVNMDFGLLSSKPHIESAFQVFFMAKHQRRCDDFPRFMSGIHLAAYFGITNLVYAFMPSNGRRGRADVSINVRDGHGCTALAWAAHEGHEEAAQALIDAADVDLDARDGGGRTPVLRATQRNHFTIVERLLSGGANPNFRDFSGASPLSYAAKEGYTTIADLLVRHGADVNAATTRFGANLDTPLSLAAMYGHDEIAQLLLVQPGIQPSAKVERRSMFEECTSLELAVRGKHHGVVDLFLSHADVSGEHEALLRTAAEQGDERVVQRLLEMDVDVNTQSEHGDTPLHRAVKEGHDGVAARLLSQAGVLPNLPNDDGDTAALLAARLGRVQALQLMLAKGADGGARNKKGRTPLADAAEQGYLSVVELLLSTDGVAADSQDHKGRTPLSLAVSPTTGERFDGMGRRAVVRCLLNSGRVDINPRDTQGRTPLAFAADDTDGMPMVELLLEYEELDVNTMDEQGRTPLAWAVRRPGLEDTARLLLERGADPTLGVYEEGEPLLSCAVKHSASEIVIAILSSGGVDPGQRDSHGHTPLCRAAERGEVEIVDKLLTVGGLDANAHCEHGQTPLHHAACSYKADQVVAFLLAKTNIAVDTQDEEGRIPLHHAVLHGHDAVVSLLLGPENVGLNYKDWEGRTPLSLAVSSGHLSIVEKLLSLNGVIPDAQDNTGRTPLSWAVGQRLRPSVEVAKRLLRRDDVNPNAEDEKGWTPLSWAGQGEGVSSLIEVLLKEGQGRVDIDHEDREGNTPLSLALKKGNEMAARQLRAAGARLPESIGESVQRGCHVLTQGVSVDREDEEQRQKTDTSNAKGRRHAFEDTSNEVNHRGTTKSKPYYESLVETNWFDDNADSGRNSDSNWIGTDTANHASFWKLDAILLNWSDIELGLQAEEHHVEDEGPLCQQCKTIDLNALFSRQPRRGFDVIANWGVIDKSWKLRRCAMCRLIAAICPKNGIHYQLCAYSTTATWMKGGNRAAWRHFPSHWVDTIVLGLEPGSWSFEGAYQSRIQSDPSKILPFRFIGRVGSNDRQQLRSLTLHHSKTHRIDFSRARSWINCCMEHHGKRCNASTPRRIPHARFIDCKTRTVVDNSDDSAALRFVALSYVWGPSPKTKGPSDHDRVENAECVIEDAIHVTLELGYRYLWVDRHCITDENEDMHKEQLLHMNAVYENAEVTIVAAAGRDSTFGLPGVSRARLDRPYARVQGHALTAVPREPRYQIKESVWWTRGWTFQECMLSRRRLMFTEHELSYECKGMVAREAVELPIHVHRIAATRYPIHEHMRVFPGRRHDARTLVDGEYIWSCIHEYTTRRLTLDADILNAFLGILQVFAERKPPVYHLCGVPLVREKSYHYKDNSRTPTLLEAFVLGLCWRSDRPAARRDGFPSWSWTGWKSRPYGQFDSSTAFEPGHSIEVSIVPRDEPSRTVSWADFEAMSLAEKASLPQDCRLRITATTVQVSLFLSNRDWTAILYRGNDAFRGRLRLSKDPKKDVEFCRRLVEERWDAIVVGNLRTYSWISGLDEERLILLLVDTLDTETVNEGEGLWERVGVITLEDKTLQDVAPEVFGKGTFLIE</sequence>
<feature type="repeat" description="ANK" evidence="3">
    <location>
        <begin position="510"/>
        <end position="537"/>
    </location>
</feature>
<name>A0A178BLF5_9EURO</name>
<comment type="caution">
    <text evidence="7">The sequence shown here is derived from an EMBL/GenBank/DDBJ whole genome shotgun (WGS) entry which is preliminary data.</text>
</comment>
<feature type="repeat" description="ANK" evidence="3">
    <location>
        <begin position="613"/>
        <end position="647"/>
    </location>
</feature>